<evidence type="ECO:0000259" key="1">
    <source>
        <dbReference type="PROSITE" id="PS50879"/>
    </source>
</evidence>
<dbReference type="InterPro" id="IPR012337">
    <property type="entry name" value="RNaseH-like_sf"/>
</dbReference>
<dbReference type="InterPro" id="IPR002156">
    <property type="entry name" value="RNaseH_domain"/>
</dbReference>
<dbReference type="Proteomes" id="UP000026915">
    <property type="component" value="Chromosome 5"/>
</dbReference>
<dbReference type="EMBL" id="CM001883">
    <property type="protein sequence ID" value="EOY07078.1"/>
    <property type="molecule type" value="Genomic_DNA"/>
</dbReference>
<sequence>MVFYAISWSVWLQRNEVVFRGVNWDANQVWENSKLRVAVWAKAKWPHKNGSTIDTYRNPSLGAAITQLKQGRKANGWATPAPREMKFNVDEATKGSPGESGIGGVMRDEHGHIKIMFSKSIGVGDANLAEIIAIREAFILFIASKWGQTKSLIIERDSSNAVKWVNQPTKGPWRLQKWILHVERLKREVISWQINHTFGGNNQLADRLAKAGIQRVQDLINELD</sequence>
<dbReference type="PANTHER" id="PTHR33033:SF121">
    <property type="entry name" value="POLYNUCLEOTIDYL TRANSFERASE, RIBONUCLEASE H-LIKE SUPERFAMILY PROTEIN"/>
    <property type="match status" value="1"/>
</dbReference>
<name>A0A061EQY5_THECC</name>
<dbReference type="SUPFAM" id="SSF53098">
    <property type="entry name" value="Ribonuclease H-like"/>
    <property type="match status" value="1"/>
</dbReference>
<dbReference type="PANTHER" id="PTHR33033">
    <property type="entry name" value="POLYNUCLEOTIDYL TRANSFERASE, RIBONUCLEASE H-LIKE SUPERFAMILY PROTEIN-RELATED"/>
    <property type="match status" value="1"/>
</dbReference>
<organism evidence="2 3">
    <name type="scientific">Theobroma cacao</name>
    <name type="common">Cacao</name>
    <name type="synonym">Cocoa</name>
    <dbReference type="NCBI Taxonomy" id="3641"/>
    <lineage>
        <taxon>Eukaryota</taxon>
        <taxon>Viridiplantae</taxon>
        <taxon>Streptophyta</taxon>
        <taxon>Embryophyta</taxon>
        <taxon>Tracheophyta</taxon>
        <taxon>Spermatophyta</taxon>
        <taxon>Magnoliopsida</taxon>
        <taxon>eudicotyledons</taxon>
        <taxon>Gunneridae</taxon>
        <taxon>Pentapetalae</taxon>
        <taxon>rosids</taxon>
        <taxon>malvids</taxon>
        <taxon>Malvales</taxon>
        <taxon>Malvaceae</taxon>
        <taxon>Byttnerioideae</taxon>
        <taxon>Theobroma</taxon>
    </lineage>
</organism>
<evidence type="ECO:0000313" key="2">
    <source>
        <dbReference type="EMBL" id="EOY07078.1"/>
    </source>
</evidence>
<dbReference type="HOGENOM" id="CLU_000680_21_0_1"/>
<feature type="domain" description="RNase H type-1" evidence="1">
    <location>
        <begin position="81"/>
        <end position="214"/>
    </location>
</feature>
<dbReference type="InterPro" id="IPR036397">
    <property type="entry name" value="RNaseH_sf"/>
</dbReference>
<dbReference type="eggNOG" id="KOG1075">
    <property type="taxonomic scope" value="Eukaryota"/>
</dbReference>
<protein>
    <recommendedName>
        <fullName evidence="1">RNase H type-1 domain-containing protein</fullName>
    </recommendedName>
</protein>
<accession>A0A061EQY5</accession>
<dbReference type="GO" id="GO:0003676">
    <property type="term" value="F:nucleic acid binding"/>
    <property type="evidence" value="ECO:0007669"/>
    <property type="project" value="InterPro"/>
</dbReference>
<dbReference type="PROSITE" id="PS50879">
    <property type="entry name" value="RNASE_H_1"/>
    <property type="match status" value="1"/>
</dbReference>
<dbReference type="AlphaFoldDB" id="A0A061EQY5"/>
<reference evidence="2 3" key="1">
    <citation type="journal article" date="2013" name="Genome Biol.">
        <title>The genome sequence of the most widely cultivated cacao type and its use to identify candidate genes regulating pod color.</title>
        <authorList>
            <person name="Motamayor J.C."/>
            <person name="Mockaitis K."/>
            <person name="Schmutz J."/>
            <person name="Haiminen N."/>
            <person name="Iii D.L."/>
            <person name="Cornejo O."/>
            <person name="Findley S.D."/>
            <person name="Zheng P."/>
            <person name="Utro F."/>
            <person name="Royaert S."/>
            <person name="Saski C."/>
            <person name="Jenkins J."/>
            <person name="Podicheti R."/>
            <person name="Zhao M."/>
            <person name="Scheffler B.E."/>
            <person name="Stack J.C."/>
            <person name="Feltus F.A."/>
            <person name="Mustiga G.M."/>
            <person name="Amores F."/>
            <person name="Phillips W."/>
            <person name="Marelli J.P."/>
            <person name="May G.D."/>
            <person name="Shapiro H."/>
            <person name="Ma J."/>
            <person name="Bustamante C.D."/>
            <person name="Schnell R.J."/>
            <person name="Main D."/>
            <person name="Gilbert D."/>
            <person name="Parida L."/>
            <person name="Kuhn D.N."/>
        </authorList>
    </citation>
    <scope>NUCLEOTIDE SEQUENCE [LARGE SCALE GENOMIC DNA]</scope>
    <source>
        <strain evidence="3">cv. Matina 1-6</strain>
    </source>
</reference>
<keyword evidence="3" id="KW-1185">Reference proteome</keyword>
<dbReference type="CDD" id="cd06222">
    <property type="entry name" value="RNase_H_like"/>
    <property type="match status" value="1"/>
</dbReference>
<dbReference type="InParanoid" id="A0A061EQY5"/>
<proteinExistence type="predicted"/>
<dbReference type="Gene3D" id="3.30.420.10">
    <property type="entry name" value="Ribonuclease H-like superfamily/Ribonuclease H"/>
    <property type="match status" value="1"/>
</dbReference>
<dbReference type="Gramene" id="EOY07078">
    <property type="protein sequence ID" value="EOY07078"/>
    <property type="gene ID" value="TCM_021598"/>
</dbReference>
<gene>
    <name evidence="2" type="ORF">TCM_021598</name>
</gene>
<dbReference type="GO" id="GO:0004523">
    <property type="term" value="F:RNA-DNA hybrid ribonuclease activity"/>
    <property type="evidence" value="ECO:0007669"/>
    <property type="project" value="InterPro"/>
</dbReference>
<dbReference type="InterPro" id="IPR044730">
    <property type="entry name" value="RNase_H-like_dom_plant"/>
</dbReference>
<evidence type="ECO:0000313" key="3">
    <source>
        <dbReference type="Proteomes" id="UP000026915"/>
    </source>
</evidence>
<dbReference type="Pfam" id="PF13456">
    <property type="entry name" value="RVT_3"/>
    <property type="match status" value="1"/>
</dbReference>